<gene>
    <name evidence="2" type="ORF">GCM10011588_39420</name>
</gene>
<keyword evidence="3" id="KW-1185">Reference proteome</keyword>
<dbReference type="PANTHER" id="PTHR46082">
    <property type="entry name" value="ATP/GTP-BINDING PROTEIN-RELATED"/>
    <property type="match status" value="1"/>
</dbReference>
<name>A0A917RS11_9NOCA</name>
<dbReference type="PRINTS" id="PR00381">
    <property type="entry name" value="KINESINLIGHT"/>
</dbReference>
<dbReference type="Gene3D" id="3.40.50.300">
    <property type="entry name" value="P-loop containing nucleotide triphosphate hydrolases"/>
    <property type="match status" value="1"/>
</dbReference>
<dbReference type="SUPFAM" id="SSF52540">
    <property type="entry name" value="P-loop containing nucleoside triphosphate hydrolases"/>
    <property type="match status" value="1"/>
</dbReference>
<dbReference type="InterPro" id="IPR053137">
    <property type="entry name" value="NLR-like"/>
</dbReference>
<dbReference type="PANTHER" id="PTHR46082:SF6">
    <property type="entry name" value="AAA+ ATPASE DOMAIN-CONTAINING PROTEIN-RELATED"/>
    <property type="match status" value="1"/>
</dbReference>
<evidence type="ECO:0000313" key="2">
    <source>
        <dbReference type="EMBL" id="GGL20680.1"/>
    </source>
</evidence>
<sequence>MPGTAGPDTHLQPTGSASAGRAGPVTVQISGSPIGGNVAIQIVNRAVRHDLTEQLLRVGDFPDVPIRFVERATLEEIADGFRTSTQVSLCSLTGLRGIGKTQLAAAYARQRLAEPVAGVVAWFNAESREKLEAELHRLALILGVADPDGDARASARAVVRALNDRSGRHLLIFDNAVDPDLIAEYRPTRSTRTLITSTDHRFAVIGTQVHVSTYTRDESVGYLITRTARTDPAGAGELAELLGDHALGLAVAAATITQRSTRFPTFGDYSTFLRTRTLAETLPRHPGSDYPLPMDTALREAVDAAVDHTCGPIIDMLLRVIAILAPEGVLVDTLHRLIPEDRGLVADAIDACRNLSILTGTGGRVVMHRLTARALREYRLTDDETLDATARSAVAILRPDVSYDSLTVHDAVVVAETSAHLDHAWSVVEDRAITTETAAALLRSLSATVWHSARSGTSLSATIERGEHIAARSSTLLGSEHRATLTSRSNLADAYREAGRVGEAIALYEAVLTDYERVLGSEHPATLTSRNNLARAYREAGRVGEAIALYEAVLTDYERVLGSEHPATLASRNNLADAYRKAGRVGEAIALYEAVLTDYERVLGSEHPATLTSRSNLADAYRKAGRVDEAITLHEAVLTDRERVLGSEHPDTMASRSNLADAYRKAGRVDEAITLHEAVLTDYERVLSSEHPATMASRNNLASAYATMGRADDAITLLAAVLTDRERVLGSEHPDTLTSRNNLAYGYQAAGRVDEAITLYEAVLTDCDRVLGSKHPLTRTVDTNLWWLISSPFSD</sequence>
<organism evidence="2 3">
    <name type="scientific">Nocardia jinanensis</name>
    <dbReference type="NCBI Taxonomy" id="382504"/>
    <lineage>
        <taxon>Bacteria</taxon>
        <taxon>Bacillati</taxon>
        <taxon>Actinomycetota</taxon>
        <taxon>Actinomycetes</taxon>
        <taxon>Mycobacteriales</taxon>
        <taxon>Nocardiaceae</taxon>
        <taxon>Nocardia</taxon>
    </lineage>
</organism>
<accession>A0A917RS11</accession>
<dbReference type="InterPro" id="IPR019734">
    <property type="entry name" value="TPR_rpt"/>
</dbReference>
<dbReference type="Pfam" id="PF13424">
    <property type="entry name" value="TPR_12"/>
    <property type="match status" value="3"/>
</dbReference>
<reference evidence="2" key="1">
    <citation type="journal article" date="2014" name="Int. J. Syst. Evol. Microbiol.">
        <title>Complete genome sequence of Corynebacterium casei LMG S-19264T (=DSM 44701T), isolated from a smear-ripened cheese.</title>
        <authorList>
            <consortium name="US DOE Joint Genome Institute (JGI-PGF)"/>
            <person name="Walter F."/>
            <person name="Albersmeier A."/>
            <person name="Kalinowski J."/>
            <person name="Ruckert C."/>
        </authorList>
    </citation>
    <scope>NUCLEOTIDE SEQUENCE</scope>
    <source>
        <strain evidence="2">CGMCC 4.3508</strain>
    </source>
</reference>
<dbReference type="EMBL" id="BMMH01000007">
    <property type="protein sequence ID" value="GGL20680.1"/>
    <property type="molecule type" value="Genomic_DNA"/>
</dbReference>
<evidence type="ECO:0000313" key="3">
    <source>
        <dbReference type="Proteomes" id="UP000638263"/>
    </source>
</evidence>
<comment type="caution">
    <text evidence="2">The sequence shown here is derived from an EMBL/GenBank/DDBJ whole genome shotgun (WGS) entry which is preliminary data.</text>
</comment>
<dbReference type="SMART" id="SM00028">
    <property type="entry name" value="TPR"/>
    <property type="match status" value="7"/>
</dbReference>
<proteinExistence type="predicted"/>
<evidence type="ECO:0000256" key="1">
    <source>
        <dbReference type="SAM" id="MobiDB-lite"/>
    </source>
</evidence>
<dbReference type="InterPro" id="IPR027417">
    <property type="entry name" value="P-loop_NTPase"/>
</dbReference>
<feature type="region of interest" description="Disordered" evidence="1">
    <location>
        <begin position="1"/>
        <end position="24"/>
    </location>
</feature>
<protein>
    <submittedName>
        <fullName evidence="2">Tetratricopeptide repeat protein</fullName>
    </submittedName>
</protein>
<dbReference type="InterPro" id="IPR011990">
    <property type="entry name" value="TPR-like_helical_dom_sf"/>
</dbReference>
<dbReference type="AlphaFoldDB" id="A0A917RS11"/>
<dbReference type="Proteomes" id="UP000638263">
    <property type="component" value="Unassembled WGS sequence"/>
</dbReference>
<dbReference type="SUPFAM" id="SSF48452">
    <property type="entry name" value="TPR-like"/>
    <property type="match status" value="3"/>
</dbReference>
<reference evidence="2" key="2">
    <citation type="submission" date="2020-09" db="EMBL/GenBank/DDBJ databases">
        <authorList>
            <person name="Sun Q."/>
            <person name="Zhou Y."/>
        </authorList>
    </citation>
    <scope>NUCLEOTIDE SEQUENCE</scope>
    <source>
        <strain evidence="2">CGMCC 4.3508</strain>
    </source>
</reference>
<dbReference type="Pfam" id="PF13374">
    <property type="entry name" value="TPR_10"/>
    <property type="match status" value="1"/>
</dbReference>
<dbReference type="NCBIfam" id="NF040586">
    <property type="entry name" value="FxSxx_TPR"/>
    <property type="match status" value="1"/>
</dbReference>
<dbReference type="Gene3D" id="1.25.40.10">
    <property type="entry name" value="Tetratricopeptide repeat domain"/>
    <property type="match status" value="2"/>
</dbReference>